<organism evidence="2">
    <name type="scientific">Melampsora larici-populina (strain 98AG31 / pathotype 3-4-7)</name>
    <name type="common">Poplar leaf rust fungus</name>
    <dbReference type="NCBI Taxonomy" id="747676"/>
    <lineage>
        <taxon>Eukaryota</taxon>
        <taxon>Fungi</taxon>
        <taxon>Dikarya</taxon>
        <taxon>Basidiomycota</taxon>
        <taxon>Pucciniomycotina</taxon>
        <taxon>Pucciniomycetes</taxon>
        <taxon>Pucciniales</taxon>
        <taxon>Melampsoraceae</taxon>
        <taxon>Melampsora</taxon>
    </lineage>
</organism>
<dbReference type="InParanoid" id="F4RQ27"/>
<sequence length="237" mass="25893">MNRRDLIGTWDLRIMLGNKGPGFDVCWITLPFSGLADVQLSAEYIATAIPYLAKLSPATNHKINVIGHSQGGGSNTQWALTFWPSIRPYIINYIALSATFKGSNEVKLLCKVQDGVGGCPPALLQLESTSNYVAAQNSDVDEFSGAHSHVPTTSIYSRYDEAVQWEGFGGVINSFLNGSTMIALQDERVCGKFHITTHIEMLQDSAAYSLVLDALINGRPTNITNFDKKDCHHGRGD</sequence>
<dbReference type="eggNOG" id="ENOG502S0V3">
    <property type="taxonomic scope" value="Eukaryota"/>
</dbReference>
<dbReference type="HOGENOM" id="CLU_029537_3_1_1"/>
<evidence type="ECO:0000313" key="2">
    <source>
        <dbReference type="Proteomes" id="UP000001072"/>
    </source>
</evidence>
<dbReference type="VEuPathDB" id="FungiDB:MELLADRAFT_88002"/>
<dbReference type="SUPFAM" id="SSF53474">
    <property type="entry name" value="alpha/beta-Hydrolases"/>
    <property type="match status" value="1"/>
</dbReference>
<evidence type="ECO:0008006" key="3">
    <source>
        <dbReference type="Google" id="ProtNLM"/>
    </source>
</evidence>
<dbReference type="PANTHER" id="PTHR37574:SF1">
    <property type="entry name" value="LIPASE B"/>
    <property type="match status" value="1"/>
</dbReference>
<dbReference type="InterPro" id="IPR029058">
    <property type="entry name" value="AB_hydrolase_fold"/>
</dbReference>
<gene>
    <name evidence="1" type="ORF">MELLADRAFT_88002</name>
</gene>
<protein>
    <recommendedName>
        <fullName evidence="3">Lipase</fullName>
    </recommendedName>
</protein>
<dbReference type="KEGG" id="mlr:MELLADRAFT_88002"/>
<dbReference type="AlphaFoldDB" id="F4RQ27"/>
<dbReference type="GeneID" id="18934729"/>
<reference evidence="2" key="1">
    <citation type="journal article" date="2011" name="Proc. Natl. Acad. Sci. U.S.A.">
        <title>Obligate biotrophy features unraveled by the genomic analysis of rust fungi.</title>
        <authorList>
            <person name="Duplessis S."/>
            <person name="Cuomo C.A."/>
            <person name="Lin Y.-C."/>
            <person name="Aerts A."/>
            <person name="Tisserant E."/>
            <person name="Veneault-Fourrey C."/>
            <person name="Joly D.L."/>
            <person name="Hacquard S."/>
            <person name="Amselem J."/>
            <person name="Cantarel B.L."/>
            <person name="Chiu R."/>
            <person name="Coutinho P.M."/>
            <person name="Feau N."/>
            <person name="Field M."/>
            <person name="Frey P."/>
            <person name="Gelhaye E."/>
            <person name="Goldberg J."/>
            <person name="Grabherr M.G."/>
            <person name="Kodira C.D."/>
            <person name="Kohler A."/>
            <person name="Kuees U."/>
            <person name="Lindquist E.A."/>
            <person name="Lucas S.M."/>
            <person name="Mago R."/>
            <person name="Mauceli E."/>
            <person name="Morin E."/>
            <person name="Murat C."/>
            <person name="Pangilinan J.L."/>
            <person name="Park R."/>
            <person name="Pearson M."/>
            <person name="Quesneville H."/>
            <person name="Rouhier N."/>
            <person name="Sakthikumar S."/>
            <person name="Salamov A.A."/>
            <person name="Schmutz J."/>
            <person name="Selles B."/>
            <person name="Shapiro H."/>
            <person name="Tanguay P."/>
            <person name="Tuskan G.A."/>
            <person name="Henrissat B."/>
            <person name="Van de Peer Y."/>
            <person name="Rouze P."/>
            <person name="Ellis J.G."/>
            <person name="Dodds P.N."/>
            <person name="Schein J.E."/>
            <person name="Zhong S."/>
            <person name="Hamelin R.C."/>
            <person name="Grigoriev I.V."/>
            <person name="Szabo L.J."/>
            <person name="Martin F."/>
        </authorList>
    </citation>
    <scope>NUCLEOTIDE SEQUENCE [LARGE SCALE GENOMIC DNA]</scope>
    <source>
        <strain evidence="2">98AG31 / pathotype 3-4-7</strain>
    </source>
</reference>
<dbReference type="RefSeq" id="XP_007411255.1">
    <property type="nucleotide sequence ID" value="XM_007411193.1"/>
</dbReference>
<dbReference type="Proteomes" id="UP000001072">
    <property type="component" value="Unassembled WGS sequence"/>
</dbReference>
<dbReference type="PANTHER" id="PTHR37574">
    <property type="entry name" value="LIPASE B"/>
    <property type="match status" value="1"/>
</dbReference>
<keyword evidence="2" id="KW-1185">Reference proteome</keyword>
<dbReference type="Gene3D" id="3.40.50.1820">
    <property type="entry name" value="alpha/beta hydrolase"/>
    <property type="match status" value="1"/>
</dbReference>
<evidence type="ECO:0000313" key="1">
    <source>
        <dbReference type="EMBL" id="EGG05333.1"/>
    </source>
</evidence>
<name>F4RQ27_MELLP</name>
<dbReference type="InterPro" id="IPR053228">
    <property type="entry name" value="Stereospecific_Lipase"/>
</dbReference>
<proteinExistence type="predicted"/>
<dbReference type="OrthoDB" id="4605274at2759"/>
<accession>F4RQ27</accession>
<dbReference type="EMBL" id="GL883113">
    <property type="protein sequence ID" value="EGG05333.1"/>
    <property type="molecule type" value="Genomic_DNA"/>
</dbReference>